<dbReference type="GO" id="GO:0048040">
    <property type="term" value="F:UDP-glucuronate decarboxylase activity"/>
    <property type="evidence" value="ECO:0007669"/>
    <property type="project" value="UniProtKB-EC"/>
</dbReference>
<evidence type="ECO:0000256" key="1">
    <source>
        <dbReference type="SAM" id="MobiDB-lite"/>
    </source>
</evidence>
<evidence type="ECO:0000313" key="2">
    <source>
        <dbReference type="EMBL" id="CAA9396548.1"/>
    </source>
</evidence>
<dbReference type="EC" id="4.1.1.35" evidence="2"/>
<organism evidence="2">
    <name type="scientific">uncultured Ramlibacter sp</name>
    <dbReference type="NCBI Taxonomy" id="260755"/>
    <lineage>
        <taxon>Bacteria</taxon>
        <taxon>Pseudomonadati</taxon>
        <taxon>Pseudomonadota</taxon>
        <taxon>Betaproteobacteria</taxon>
        <taxon>Burkholderiales</taxon>
        <taxon>Comamonadaceae</taxon>
        <taxon>Ramlibacter</taxon>
        <taxon>environmental samples</taxon>
    </lineage>
</organism>
<proteinExistence type="predicted"/>
<feature type="non-terminal residue" evidence="2">
    <location>
        <position position="154"/>
    </location>
</feature>
<protein>
    <submittedName>
        <fullName evidence="2">UDP-glucuronate decarboxylase</fullName>
        <ecNumber evidence="2">4.1.1.35</ecNumber>
    </submittedName>
</protein>
<feature type="compositionally biased region" description="Low complexity" evidence="1">
    <location>
        <begin position="113"/>
        <end position="125"/>
    </location>
</feature>
<sequence>VPRRHPGGAHLQHLRSAHAPQRRARGFQLHRAGAAQRAHHHLRPRPADPQLLLRRRPGRRLPAVHAAPGPAPRPHQPGQPARVHDHAIGRAGHQHDQFALAHRLQAVAVGRPAAAAAGHQPRPRATGLGTDRAAARGPHAHHRLLRRDAHGRGL</sequence>
<feature type="region of interest" description="Disordered" evidence="1">
    <location>
        <begin position="1"/>
        <end position="82"/>
    </location>
</feature>
<dbReference type="EMBL" id="CADCUX010000172">
    <property type="protein sequence ID" value="CAA9396548.1"/>
    <property type="molecule type" value="Genomic_DNA"/>
</dbReference>
<gene>
    <name evidence="2" type="ORF">AVDCRST_MAG51-627</name>
</gene>
<name>A0A6J4NZ67_9BURK</name>
<dbReference type="AlphaFoldDB" id="A0A6J4NZ67"/>
<keyword evidence="2" id="KW-0456">Lyase</keyword>
<feature type="region of interest" description="Disordered" evidence="1">
    <location>
        <begin position="113"/>
        <end position="154"/>
    </location>
</feature>
<reference evidence="2" key="1">
    <citation type="submission" date="2020-02" db="EMBL/GenBank/DDBJ databases">
        <authorList>
            <person name="Meier V. D."/>
        </authorList>
    </citation>
    <scope>NUCLEOTIDE SEQUENCE</scope>
    <source>
        <strain evidence="2">AVDCRST_MAG51</strain>
    </source>
</reference>
<accession>A0A6J4NZ67</accession>
<feature type="compositionally biased region" description="Basic residues" evidence="1">
    <location>
        <begin position="1"/>
        <end position="25"/>
    </location>
</feature>
<feature type="non-terminal residue" evidence="2">
    <location>
        <position position="1"/>
    </location>
</feature>